<accession>A0A7R9QZ30</accession>
<dbReference type="OrthoDB" id="5809458at2759"/>
<reference evidence="2" key="1">
    <citation type="submission" date="2020-11" db="EMBL/GenBank/DDBJ databases">
        <authorList>
            <person name="Tran Van P."/>
        </authorList>
    </citation>
    <scope>NUCLEOTIDE SEQUENCE</scope>
</reference>
<protein>
    <submittedName>
        <fullName evidence="2">Uncharacterized protein</fullName>
    </submittedName>
</protein>
<evidence type="ECO:0000313" key="2">
    <source>
        <dbReference type="EMBL" id="CAD7663803.1"/>
    </source>
</evidence>
<sequence>MTSTTETATAGADQSANNQTGTQEPVSPVSE</sequence>
<dbReference type="EMBL" id="CAJPVJ010034544">
    <property type="protein sequence ID" value="CAG2180940.1"/>
    <property type="molecule type" value="Genomic_DNA"/>
</dbReference>
<feature type="region of interest" description="Disordered" evidence="1">
    <location>
        <begin position="1"/>
        <end position="31"/>
    </location>
</feature>
<evidence type="ECO:0000313" key="3">
    <source>
        <dbReference type="Proteomes" id="UP000728032"/>
    </source>
</evidence>
<keyword evidence="3" id="KW-1185">Reference proteome</keyword>
<dbReference type="EMBL" id="OC949369">
    <property type="protein sequence ID" value="CAD7663803.1"/>
    <property type="molecule type" value="Genomic_DNA"/>
</dbReference>
<proteinExistence type="predicted"/>
<dbReference type="AlphaFoldDB" id="A0A7R9QZ30"/>
<dbReference type="Proteomes" id="UP000728032">
    <property type="component" value="Unassembled WGS sequence"/>
</dbReference>
<name>A0A7R9QZ30_9ACAR</name>
<organism evidence="2">
    <name type="scientific">Oppiella nova</name>
    <dbReference type="NCBI Taxonomy" id="334625"/>
    <lineage>
        <taxon>Eukaryota</taxon>
        <taxon>Metazoa</taxon>
        <taxon>Ecdysozoa</taxon>
        <taxon>Arthropoda</taxon>
        <taxon>Chelicerata</taxon>
        <taxon>Arachnida</taxon>
        <taxon>Acari</taxon>
        <taxon>Acariformes</taxon>
        <taxon>Sarcoptiformes</taxon>
        <taxon>Oribatida</taxon>
        <taxon>Brachypylina</taxon>
        <taxon>Oppioidea</taxon>
        <taxon>Oppiidae</taxon>
        <taxon>Oppiella</taxon>
    </lineage>
</organism>
<feature type="non-terminal residue" evidence="2">
    <location>
        <position position="31"/>
    </location>
</feature>
<evidence type="ECO:0000256" key="1">
    <source>
        <dbReference type="SAM" id="MobiDB-lite"/>
    </source>
</evidence>
<gene>
    <name evidence="2" type="ORF">ONB1V03_LOCUS20361</name>
</gene>